<gene>
    <name evidence="6" type="ORF">SAMN05216339_11124</name>
</gene>
<dbReference type="EC" id="2.7.11.33" evidence="5"/>
<dbReference type="EMBL" id="FPBL01000011">
    <property type="protein sequence ID" value="SFU76547.1"/>
    <property type="molecule type" value="Genomic_DNA"/>
</dbReference>
<evidence type="ECO:0000313" key="7">
    <source>
        <dbReference type="Proteomes" id="UP000183926"/>
    </source>
</evidence>
<dbReference type="EC" id="2.7.4.28" evidence="5"/>
<accession>A0A1I7IUD2</accession>
<comment type="catalytic activity">
    <reaction evidence="5">
        <text>[pyruvate, water dikinase] + ADP = [pyruvate, water dikinase]-phosphate + AMP + H(+)</text>
        <dbReference type="Rhea" id="RHEA:46020"/>
        <dbReference type="Rhea" id="RHEA-COMP:11425"/>
        <dbReference type="Rhea" id="RHEA-COMP:11426"/>
        <dbReference type="ChEBI" id="CHEBI:15378"/>
        <dbReference type="ChEBI" id="CHEBI:43176"/>
        <dbReference type="ChEBI" id="CHEBI:68546"/>
        <dbReference type="ChEBI" id="CHEBI:456215"/>
        <dbReference type="ChEBI" id="CHEBI:456216"/>
        <dbReference type="EC" id="2.7.11.33"/>
    </reaction>
</comment>
<dbReference type="RefSeq" id="WP_074929181.1">
    <property type="nucleotide sequence ID" value="NZ_FPBL01000011.1"/>
</dbReference>
<dbReference type="GO" id="GO:0004674">
    <property type="term" value="F:protein serine/threonine kinase activity"/>
    <property type="evidence" value="ECO:0007669"/>
    <property type="project" value="UniProtKB-UniRule"/>
</dbReference>
<dbReference type="Pfam" id="PF03618">
    <property type="entry name" value="Kinase-PPPase"/>
    <property type="match status" value="1"/>
</dbReference>
<keyword evidence="4 5" id="KW-0418">Kinase</keyword>
<keyword evidence="3 5" id="KW-0547">Nucleotide-binding</keyword>
<organism evidence="6 7">
    <name type="scientific">Nitrosomonas eutropha</name>
    <dbReference type="NCBI Taxonomy" id="916"/>
    <lineage>
        <taxon>Bacteria</taxon>
        <taxon>Pseudomonadati</taxon>
        <taxon>Pseudomonadota</taxon>
        <taxon>Betaproteobacteria</taxon>
        <taxon>Nitrosomonadales</taxon>
        <taxon>Nitrosomonadaceae</taxon>
        <taxon>Nitrosomonas</taxon>
    </lineage>
</organism>
<dbReference type="PANTHER" id="PTHR31756:SF3">
    <property type="entry name" value="PYRUVATE, PHOSPHATE DIKINASE REGULATORY PROTEIN 1, CHLOROPLASTIC"/>
    <property type="match status" value="1"/>
</dbReference>
<comment type="similarity">
    <text evidence="5">Belongs to the pyruvate, phosphate/water dikinase regulatory protein family. PSRP subfamily.</text>
</comment>
<dbReference type="PANTHER" id="PTHR31756">
    <property type="entry name" value="PYRUVATE, PHOSPHATE DIKINASE REGULATORY PROTEIN 1, CHLOROPLASTIC"/>
    <property type="match status" value="1"/>
</dbReference>
<evidence type="ECO:0000256" key="3">
    <source>
        <dbReference type="ARBA" id="ARBA00022741"/>
    </source>
</evidence>
<evidence type="ECO:0000256" key="1">
    <source>
        <dbReference type="ARBA" id="ARBA00022527"/>
    </source>
</evidence>
<feature type="binding site" evidence="5">
    <location>
        <begin position="155"/>
        <end position="162"/>
    </location>
    <ligand>
        <name>ADP</name>
        <dbReference type="ChEBI" id="CHEBI:456216"/>
    </ligand>
</feature>
<evidence type="ECO:0000256" key="5">
    <source>
        <dbReference type="HAMAP-Rule" id="MF_01062"/>
    </source>
</evidence>
<dbReference type="NCBIfam" id="NF003742">
    <property type="entry name" value="PRK05339.1"/>
    <property type="match status" value="1"/>
</dbReference>
<protein>
    <recommendedName>
        <fullName evidence="5">Putative phosphoenolpyruvate synthase regulatory protein</fullName>
        <shortName evidence="5">PEP synthase regulatory protein</shortName>
        <shortName evidence="5">PSRP</shortName>
        <ecNumber evidence="5">2.7.11.33</ecNumber>
        <ecNumber evidence="5">2.7.4.28</ecNumber>
    </recommendedName>
    <alternativeName>
        <fullName evidence="5">Pyruvate, water dikinase regulatory protein</fullName>
    </alternativeName>
</protein>
<evidence type="ECO:0000256" key="4">
    <source>
        <dbReference type="ARBA" id="ARBA00022777"/>
    </source>
</evidence>
<dbReference type="Proteomes" id="UP000183926">
    <property type="component" value="Unassembled WGS sequence"/>
</dbReference>
<proteinExistence type="inferred from homology"/>
<dbReference type="InterPro" id="IPR026530">
    <property type="entry name" value="PSRP"/>
</dbReference>
<keyword evidence="1 5" id="KW-0723">Serine/threonine-protein kinase</keyword>
<dbReference type="OrthoDB" id="9782201at2"/>
<reference evidence="6 7" key="1">
    <citation type="submission" date="2016-10" db="EMBL/GenBank/DDBJ databases">
        <authorList>
            <person name="de Groot N.N."/>
        </authorList>
    </citation>
    <scope>NUCLEOTIDE SEQUENCE [LARGE SCALE GENOMIC DNA]</scope>
    <source>
        <strain evidence="6 7">Nm24</strain>
    </source>
</reference>
<dbReference type="GO" id="GO:0016776">
    <property type="term" value="F:phosphotransferase activity, phosphate group as acceptor"/>
    <property type="evidence" value="ECO:0007669"/>
    <property type="project" value="UniProtKB-UniRule"/>
</dbReference>
<evidence type="ECO:0000313" key="6">
    <source>
        <dbReference type="EMBL" id="SFU76547.1"/>
    </source>
</evidence>
<dbReference type="GO" id="GO:0005524">
    <property type="term" value="F:ATP binding"/>
    <property type="evidence" value="ECO:0007669"/>
    <property type="project" value="InterPro"/>
</dbReference>
<evidence type="ECO:0000256" key="2">
    <source>
        <dbReference type="ARBA" id="ARBA00022679"/>
    </source>
</evidence>
<dbReference type="GO" id="GO:0043531">
    <property type="term" value="F:ADP binding"/>
    <property type="evidence" value="ECO:0007669"/>
    <property type="project" value="UniProtKB-UniRule"/>
</dbReference>
<comment type="function">
    <text evidence="5">Bifunctional serine/threonine kinase and phosphorylase involved in the regulation of the phosphoenolpyruvate synthase (PEPS) by catalyzing its phosphorylation/dephosphorylation.</text>
</comment>
<sequence length="277" mass="30969">MLQLQRSVFFLSDRTGITAETLGHSLLTQFDGIEWKKHYASFLDSAAKVQEIIDRINTIAKQEDQPPLVFSTLLDPVILASVRQADCYLIDFFESCLGVLEAALQQSPVRIPGRSHILGQDASYFRRIAAIQYALNSDDGSNSKVLADADVILVGVSRSGKTPTCVYLALQYGVLAANYPFTPEDMGAMRLPSLLQPLREKLFGLTLSASRLQAVRVGRYPGSHYASFVECQHELQWQNELYQQFNIPFIDTTGVSIEEISASIINQMRLERRLYGT</sequence>
<dbReference type="InterPro" id="IPR005177">
    <property type="entry name" value="Kinase-pyrophosphorylase"/>
</dbReference>
<name>A0A1I7IUD2_9PROT</name>
<dbReference type="AlphaFoldDB" id="A0A1I7IUD2"/>
<comment type="catalytic activity">
    <reaction evidence="5">
        <text>[pyruvate, water dikinase]-phosphate + phosphate + H(+) = [pyruvate, water dikinase] + diphosphate</text>
        <dbReference type="Rhea" id="RHEA:48580"/>
        <dbReference type="Rhea" id="RHEA-COMP:11425"/>
        <dbReference type="Rhea" id="RHEA-COMP:11426"/>
        <dbReference type="ChEBI" id="CHEBI:15378"/>
        <dbReference type="ChEBI" id="CHEBI:33019"/>
        <dbReference type="ChEBI" id="CHEBI:43176"/>
        <dbReference type="ChEBI" id="CHEBI:43474"/>
        <dbReference type="ChEBI" id="CHEBI:68546"/>
        <dbReference type="EC" id="2.7.4.28"/>
    </reaction>
</comment>
<keyword evidence="2 5" id="KW-0808">Transferase</keyword>
<dbReference type="HAMAP" id="MF_01062">
    <property type="entry name" value="PSRP"/>
    <property type="match status" value="1"/>
</dbReference>